<gene>
    <name evidence="2" type="ORF">NA57DRAFT_38661</name>
</gene>
<organism evidence="2 3">
    <name type="scientific">Rhizodiscina lignyota</name>
    <dbReference type="NCBI Taxonomy" id="1504668"/>
    <lineage>
        <taxon>Eukaryota</taxon>
        <taxon>Fungi</taxon>
        <taxon>Dikarya</taxon>
        <taxon>Ascomycota</taxon>
        <taxon>Pezizomycotina</taxon>
        <taxon>Dothideomycetes</taxon>
        <taxon>Pleosporomycetidae</taxon>
        <taxon>Aulographales</taxon>
        <taxon>Rhizodiscinaceae</taxon>
        <taxon>Rhizodiscina</taxon>
    </lineage>
</organism>
<evidence type="ECO:0000313" key="3">
    <source>
        <dbReference type="Proteomes" id="UP000799772"/>
    </source>
</evidence>
<feature type="transmembrane region" description="Helical" evidence="1">
    <location>
        <begin position="226"/>
        <end position="244"/>
    </location>
</feature>
<accession>A0A9P4IE46</accession>
<dbReference type="EMBL" id="ML978125">
    <property type="protein sequence ID" value="KAF2100146.1"/>
    <property type="molecule type" value="Genomic_DNA"/>
</dbReference>
<name>A0A9P4IE46_9PEZI</name>
<evidence type="ECO:0000313" key="2">
    <source>
        <dbReference type="EMBL" id="KAF2100146.1"/>
    </source>
</evidence>
<reference evidence="2" key="1">
    <citation type="journal article" date="2020" name="Stud. Mycol.">
        <title>101 Dothideomycetes genomes: a test case for predicting lifestyles and emergence of pathogens.</title>
        <authorList>
            <person name="Haridas S."/>
            <person name="Albert R."/>
            <person name="Binder M."/>
            <person name="Bloem J."/>
            <person name="Labutti K."/>
            <person name="Salamov A."/>
            <person name="Andreopoulos B."/>
            <person name="Baker S."/>
            <person name="Barry K."/>
            <person name="Bills G."/>
            <person name="Bluhm B."/>
            <person name="Cannon C."/>
            <person name="Castanera R."/>
            <person name="Culley D."/>
            <person name="Daum C."/>
            <person name="Ezra D."/>
            <person name="Gonzalez J."/>
            <person name="Henrissat B."/>
            <person name="Kuo A."/>
            <person name="Liang C."/>
            <person name="Lipzen A."/>
            <person name="Lutzoni F."/>
            <person name="Magnuson J."/>
            <person name="Mondo S."/>
            <person name="Nolan M."/>
            <person name="Ohm R."/>
            <person name="Pangilinan J."/>
            <person name="Park H.-J."/>
            <person name="Ramirez L."/>
            <person name="Alfaro M."/>
            <person name="Sun H."/>
            <person name="Tritt A."/>
            <person name="Yoshinaga Y."/>
            <person name="Zwiers L.-H."/>
            <person name="Turgeon B."/>
            <person name="Goodwin S."/>
            <person name="Spatafora J."/>
            <person name="Crous P."/>
            <person name="Grigoriev I."/>
        </authorList>
    </citation>
    <scope>NUCLEOTIDE SEQUENCE</scope>
    <source>
        <strain evidence="2">CBS 133067</strain>
    </source>
</reference>
<feature type="transmembrane region" description="Helical" evidence="1">
    <location>
        <begin position="116"/>
        <end position="140"/>
    </location>
</feature>
<feature type="transmembrane region" description="Helical" evidence="1">
    <location>
        <begin position="146"/>
        <end position="166"/>
    </location>
</feature>
<dbReference type="AlphaFoldDB" id="A0A9P4IE46"/>
<dbReference type="Proteomes" id="UP000799772">
    <property type="component" value="Unassembled WGS sequence"/>
</dbReference>
<keyword evidence="3" id="KW-1185">Reference proteome</keyword>
<keyword evidence="1" id="KW-1133">Transmembrane helix</keyword>
<feature type="transmembrane region" description="Helical" evidence="1">
    <location>
        <begin position="250"/>
        <end position="271"/>
    </location>
</feature>
<evidence type="ECO:0000256" key="1">
    <source>
        <dbReference type="SAM" id="Phobius"/>
    </source>
</evidence>
<proteinExistence type="predicted"/>
<sequence length="393" mass="43567">MLTFPSPRTQWKLDAVSILAILGEKNIGLNSHLILSSKTCLLPRLLPAPQGLYADRLDRLPTEPVKICGVFSGNVRESLSYFGQLLHGTGQELPDFSVREIRLKLKRDKAEFRLRWLAPLNALAVGSSVVTVGLLIWAALIKDGVAVVGIIIMAFTTAVLCLASNWRLKPRLTPRIGTNTPPGDVVLRHTKGCFTVVKCDESVARLIYFGPEEIEYLLPNPTISRFLGGIVGGLTLTTAIVMFGNSTWTMQVALSVTYAVLNALYWGVAVLPPKFSWDLSAVEMEERTYDAPAADEEKDQDTATRSRTYETMPTFTRALFRAIQFSGTTEWVLRSDSCPNTPVWNEWLRQAQEQLEHPTAGWDCQQALSKIIVEHKMLAAASGLERSPVQRAL</sequence>
<keyword evidence="1" id="KW-0472">Membrane</keyword>
<comment type="caution">
    <text evidence="2">The sequence shown here is derived from an EMBL/GenBank/DDBJ whole genome shotgun (WGS) entry which is preliminary data.</text>
</comment>
<protein>
    <submittedName>
        <fullName evidence="2">Uncharacterized protein</fullName>
    </submittedName>
</protein>
<dbReference type="OrthoDB" id="5412502at2759"/>
<keyword evidence="1" id="KW-0812">Transmembrane</keyword>